<organism evidence="15 16">
    <name type="scientific">Ditylenchus destructor</name>
    <dbReference type="NCBI Taxonomy" id="166010"/>
    <lineage>
        <taxon>Eukaryota</taxon>
        <taxon>Metazoa</taxon>
        <taxon>Ecdysozoa</taxon>
        <taxon>Nematoda</taxon>
        <taxon>Chromadorea</taxon>
        <taxon>Rhabditida</taxon>
        <taxon>Tylenchina</taxon>
        <taxon>Tylenchomorpha</taxon>
        <taxon>Sphaerularioidea</taxon>
        <taxon>Anguinidae</taxon>
        <taxon>Anguininae</taxon>
        <taxon>Ditylenchus</taxon>
    </lineage>
</organism>
<evidence type="ECO:0000256" key="6">
    <source>
        <dbReference type="ARBA" id="ARBA00022801"/>
    </source>
</evidence>
<dbReference type="InterPro" id="IPR016193">
    <property type="entry name" value="Cytidine_deaminase-like"/>
</dbReference>
<comment type="similarity">
    <text evidence="3 13">Belongs to the cytidine and deoxycytidylate deaminase family.</text>
</comment>
<dbReference type="PROSITE" id="PS00903">
    <property type="entry name" value="CYT_DCMP_DEAMINASES_1"/>
    <property type="match status" value="1"/>
</dbReference>
<proteinExistence type="inferred from homology"/>
<feature type="binding site" evidence="12">
    <location>
        <position position="91"/>
    </location>
    <ligand>
        <name>Zn(2+)</name>
        <dbReference type="ChEBI" id="CHEBI:29105"/>
        <note>catalytic</note>
    </ligand>
</feature>
<accession>A0AAD4QU60</accession>
<keyword evidence="6 13" id="KW-0378">Hydrolase</keyword>
<evidence type="ECO:0000256" key="11">
    <source>
        <dbReference type="PIRSR" id="PIRSR606262-2"/>
    </source>
</evidence>
<evidence type="ECO:0000256" key="4">
    <source>
        <dbReference type="ARBA" id="ARBA00012783"/>
    </source>
</evidence>
<keyword evidence="5 12" id="KW-0479">Metal-binding</keyword>
<dbReference type="GO" id="GO:0004126">
    <property type="term" value="F:cytidine deaminase activity"/>
    <property type="evidence" value="ECO:0007669"/>
    <property type="project" value="UniProtKB-UniRule"/>
</dbReference>
<dbReference type="InterPro" id="IPR016192">
    <property type="entry name" value="APOBEC/CMP_deaminase_Zn-bd"/>
</dbReference>
<feature type="binding site" evidence="12">
    <location>
        <position position="55"/>
    </location>
    <ligand>
        <name>Zn(2+)</name>
        <dbReference type="ChEBI" id="CHEBI:29105"/>
        <note>catalytic</note>
    </ligand>
</feature>
<comment type="function">
    <text evidence="2 13">This enzyme scavenges exogenous and endogenous cytidine and 2'-deoxycytidine for UMP synthesis.</text>
</comment>
<evidence type="ECO:0000256" key="1">
    <source>
        <dbReference type="ARBA" id="ARBA00001947"/>
    </source>
</evidence>
<comment type="catalytic activity">
    <reaction evidence="9 13">
        <text>cytidine + H2O + H(+) = uridine + NH4(+)</text>
        <dbReference type="Rhea" id="RHEA:16069"/>
        <dbReference type="ChEBI" id="CHEBI:15377"/>
        <dbReference type="ChEBI" id="CHEBI:15378"/>
        <dbReference type="ChEBI" id="CHEBI:16704"/>
        <dbReference type="ChEBI" id="CHEBI:17562"/>
        <dbReference type="ChEBI" id="CHEBI:28938"/>
        <dbReference type="EC" id="3.5.4.5"/>
    </reaction>
</comment>
<dbReference type="GO" id="GO:0008270">
    <property type="term" value="F:zinc ion binding"/>
    <property type="evidence" value="ECO:0007669"/>
    <property type="project" value="UniProtKB-UniRule"/>
</dbReference>
<dbReference type="GO" id="GO:0005829">
    <property type="term" value="C:cytosol"/>
    <property type="evidence" value="ECO:0007669"/>
    <property type="project" value="TreeGrafter"/>
</dbReference>
<feature type="domain" description="CMP/dCMP-type deaminase" evidence="14">
    <location>
        <begin position="3"/>
        <end position="129"/>
    </location>
</feature>
<dbReference type="InterPro" id="IPR006262">
    <property type="entry name" value="Cyt_deam_tetra"/>
</dbReference>
<evidence type="ECO:0000256" key="10">
    <source>
        <dbReference type="PIRSR" id="PIRSR606262-1"/>
    </source>
</evidence>
<feature type="binding site" evidence="11">
    <location>
        <begin position="44"/>
        <end position="50"/>
    </location>
    <ligand>
        <name>substrate</name>
    </ligand>
</feature>
<feature type="active site" description="Proton donor" evidence="10">
    <location>
        <position position="57"/>
    </location>
</feature>
<protein>
    <recommendedName>
        <fullName evidence="4 13">Cytidine deaminase</fullName>
        <ecNumber evidence="4 13">3.5.4.5</ecNumber>
    </recommendedName>
    <alternativeName>
        <fullName evidence="8 13">Cytidine aminohydrolase</fullName>
    </alternativeName>
</protein>
<evidence type="ECO:0000256" key="3">
    <source>
        <dbReference type="ARBA" id="ARBA00006576"/>
    </source>
</evidence>
<sequence>MSVTDDQLIQEAISASKNSYSPYSRFPVGAAILTMDGTVFKGANVENASYGGTICAERSAIVSAVSAGHRKFKKIAVVTELDEPGTPCGICRQFIVEFGDIRVIMFSPTTGKRMDSSAYELLPRTFTPVHLDQHGKYKEK</sequence>
<evidence type="ECO:0000256" key="5">
    <source>
        <dbReference type="ARBA" id="ARBA00022723"/>
    </source>
</evidence>
<dbReference type="InterPro" id="IPR002125">
    <property type="entry name" value="CMP_dCMP_dom"/>
</dbReference>
<evidence type="ECO:0000256" key="12">
    <source>
        <dbReference type="PIRSR" id="PIRSR606262-3"/>
    </source>
</evidence>
<keyword evidence="7 12" id="KW-0862">Zinc</keyword>
<evidence type="ECO:0000313" key="16">
    <source>
        <dbReference type="Proteomes" id="UP001201812"/>
    </source>
</evidence>
<evidence type="ECO:0000256" key="9">
    <source>
        <dbReference type="ARBA" id="ARBA00049558"/>
    </source>
</evidence>
<evidence type="ECO:0000256" key="13">
    <source>
        <dbReference type="RuleBase" id="RU364006"/>
    </source>
</evidence>
<comment type="catalytic activity">
    <reaction evidence="13">
        <text>2'-deoxycytidine + H2O + H(+) = 2'-deoxyuridine + NH4(+)</text>
        <dbReference type="Rhea" id="RHEA:13433"/>
        <dbReference type="ChEBI" id="CHEBI:15377"/>
        <dbReference type="ChEBI" id="CHEBI:15378"/>
        <dbReference type="ChEBI" id="CHEBI:15698"/>
        <dbReference type="ChEBI" id="CHEBI:16450"/>
        <dbReference type="ChEBI" id="CHEBI:28938"/>
        <dbReference type="EC" id="3.5.4.5"/>
    </reaction>
</comment>
<dbReference type="InterPro" id="IPR050202">
    <property type="entry name" value="Cyt/Deoxycyt_deaminase"/>
</dbReference>
<comment type="cofactor">
    <cofactor evidence="1 12 13">
        <name>Zn(2+)</name>
        <dbReference type="ChEBI" id="CHEBI:29105"/>
    </cofactor>
</comment>
<dbReference type="NCBIfam" id="TIGR01354">
    <property type="entry name" value="cyt_deam_tetra"/>
    <property type="match status" value="1"/>
</dbReference>
<comment type="caution">
    <text evidence="15">The sequence shown here is derived from an EMBL/GenBank/DDBJ whole genome shotgun (WGS) entry which is preliminary data.</text>
</comment>
<dbReference type="NCBIfam" id="NF004064">
    <property type="entry name" value="PRK05578.1"/>
    <property type="match status" value="1"/>
</dbReference>
<dbReference type="FunFam" id="3.40.140.10:FF:000008">
    <property type="entry name" value="Cytidine deaminase"/>
    <property type="match status" value="1"/>
</dbReference>
<dbReference type="AlphaFoldDB" id="A0AAD4QU60"/>
<evidence type="ECO:0000313" key="15">
    <source>
        <dbReference type="EMBL" id="KAI1695598.1"/>
    </source>
</evidence>
<keyword evidence="16" id="KW-1185">Reference proteome</keyword>
<dbReference type="PANTHER" id="PTHR11644:SF2">
    <property type="entry name" value="CYTIDINE DEAMINASE"/>
    <property type="match status" value="1"/>
</dbReference>
<dbReference type="GO" id="GO:0055086">
    <property type="term" value="P:nucleobase-containing small molecule metabolic process"/>
    <property type="evidence" value="ECO:0007669"/>
    <property type="project" value="UniProtKB-ARBA"/>
</dbReference>
<reference evidence="15" key="1">
    <citation type="submission" date="2022-01" db="EMBL/GenBank/DDBJ databases">
        <title>Genome Sequence Resource for Two Populations of Ditylenchus destructor, the Migratory Endoparasitic Phytonematode.</title>
        <authorList>
            <person name="Zhang H."/>
            <person name="Lin R."/>
            <person name="Xie B."/>
        </authorList>
    </citation>
    <scope>NUCLEOTIDE SEQUENCE</scope>
    <source>
        <strain evidence="15">BazhouSP</strain>
    </source>
</reference>
<dbReference type="EMBL" id="JAKKPZ010000389">
    <property type="protein sequence ID" value="KAI1695598.1"/>
    <property type="molecule type" value="Genomic_DNA"/>
</dbReference>
<dbReference type="Pfam" id="PF00383">
    <property type="entry name" value="dCMP_cyt_deam_1"/>
    <property type="match status" value="1"/>
</dbReference>
<dbReference type="EC" id="3.5.4.5" evidence="4 13"/>
<feature type="binding site" evidence="12">
    <location>
        <position position="88"/>
    </location>
    <ligand>
        <name>Zn(2+)</name>
        <dbReference type="ChEBI" id="CHEBI:29105"/>
        <note>catalytic</note>
    </ligand>
</feature>
<dbReference type="Gene3D" id="3.40.140.10">
    <property type="entry name" value="Cytidine Deaminase, domain 2"/>
    <property type="match status" value="1"/>
</dbReference>
<dbReference type="CDD" id="cd01283">
    <property type="entry name" value="cytidine_deaminase"/>
    <property type="match status" value="1"/>
</dbReference>
<evidence type="ECO:0000259" key="14">
    <source>
        <dbReference type="PROSITE" id="PS51747"/>
    </source>
</evidence>
<dbReference type="Proteomes" id="UP001201812">
    <property type="component" value="Unassembled WGS sequence"/>
</dbReference>
<evidence type="ECO:0000256" key="2">
    <source>
        <dbReference type="ARBA" id="ARBA00003949"/>
    </source>
</evidence>
<dbReference type="PROSITE" id="PS51747">
    <property type="entry name" value="CYT_DCMP_DEAMINASES_2"/>
    <property type="match status" value="1"/>
</dbReference>
<name>A0AAD4QU60_9BILA</name>
<evidence type="ECO:0000256" key="7">
    <source>
        <dbReference type="ARBA" id="ARBA00022833"/>
    </source>
</evidence>
<dbReference type="PANTHER" id="PTHR11644">
    <property type="entry name" value="CYTIDINE DEAMINASE"/>
    <property type="match status" value="1"/>
</dbReference>
<dbReference type="GO" id="GO:0042802">
    <property type="term" value="F:identical protein binding"/>
    <property type="evidence" value="ECO:0007669"/>
    <property type="project" value="UniProtKB-ARBA"/>
</dbReference>
<evidence type="ECO:0000256" key="8">
    <source>
        <dbReference type="ARBA" id="ARBA00032005"/>
    </source>
</evidence>
<gene>
    <name evidence="15" type="ORF">DdX_19503</name>
</gene>
<dbReference type="GO" id="GO:0072527">
    <property type="term" value="P:pyrimidine-containing compound metabolic process"/>
    <property type="evidence" value="ECO:0007669"/>
    <property type="project" value="UniProtKB-ARBA"/>
</dbReference>
<dbReference type="SUPFAM" id="SSF53927">
    <property type="entry name" value="Cytidine deaminase-like"/>
    <property type="match status" value="1"/>
</dbReference>